<gene>
    <name evidence="1" type="ORF">Lip018_ORF016</name>
</gene>
<protein>
    <submittedName>
        <fullName evidence="1">Lipase LipH</fullName>
    </submittedName>
</protein>
<organism evidence="1">
    <name type="scientific">uncultured Acidobacteriota bacterium</name>
    <dbReference type="NCBI Taxonomy" id="171953"/>
    <lineage>
        <taxon>Bacteria</taxon>
        <taxon>Pseudomonadati</taxon>
        <taxon>Acidobacteriota</taxon>
        <taxon>environmental samples</taxon>
    </lineage>
</organism>
<accession>F2YWW7</accession>
<name>F2YWW7_9BACT</name>
<dbReference type="Gene3D" id="3.40.50.1820">
    <property type="entry name" value="alpha/beta hydrolase"/>
    <property type="match status" value="1"/>
</dbReference>
<proteinExistence type="predicted"/>
<dbReference type="InterPro" id="IPR029058">
    <property type="entry name" value="AB_hydrolase_fold"/>
</dbReference>
<sequence>MSFAYPYFPVQFTKDATVFQQSDVDGLMNAVAGPAAPSDLFFMCHGWNNNMDDATDLYSALAGLIKAQVDANPALATRKYAICGVLWPSKKFEDKDLIPSGAAALNDAVTIEQLKSRVRDLRSLYSASEWPMDAGPAPAAFDEIESLMDDIEDDPASQARVVDLLRPLLPQDAASSDDASQRFFKTGTKTLLTNLQKPLNPPVIPPGKGAASVDPFSTEPVSGLGGAACFRDVLGGIKSGFLNFLNYTTYYLMKARAGDVGVKGVAPLIQKLRGSRGDLRIHMIGHSFGCRLASAAINALPEQEQFRPDTVLLLQGAFSHNGFAKDDEGEVGRGVFRDVIDKKKVRGPILITHTRNDKAVGTAYPIASRINGVVAAALGDANDIFGGLGSNGTQTKDTTPERTMGTLLAVGQAYPFANGVKPSTPCNLLADEFIKGHSDIRKPEVAYALTVAMAAIGAS</sequence>
<reference evidence="1" key="1">
    <citation type="submission" date="2011-03" db="EMBL/GenBank/DDBJ databases">
        <title>Evidence for a New Lipase Family Identified in the Brazilian Atlantic Forest Soil Metagenome.</title>
        <authorList>
            <person name="Faoro H."/>
            <person name="Glogauer A."/>
            <person name="Souza E.M."/>
            <person name="Rigo L.U."/>
            <person name="Cruz L.M."/>
            <person name="Monteiro R.A."/>
            <person name="Pedrosa F.O."/>
        </authorList>
    </citation>
    <scope>NUCLEOTIDE SEQUENCE</scope>
</reference>
<dbReference type="SUPFAM" id="SSF53474">
    <property type="entry name" value="alpha/beta-Hydrolases"/>
    <property type="match status" value="1"/>
</dbReference>
<evidence type="ECO:0000313" key="1">
    <source>
        <dbReference type="EMBL" id="AEA09227.1"/>
    </source>
</evidence>
<dbReference type="AlphaFoldDB" id="F2YWW7"/>
<dbReference type="EMBL" id="JF519823">
    <property type="protein sequence ID" value="AEA09227.1"/>
    <property type="molecule type" value="Genomic_DNA"/>
</dbReference>